<organism evidence="2 3">
    <name type="scientific">Periconia macrospinosa</name>
    <dbReference type="NCBI Taxonomy" id="97972"/>
    <lineage>
        <taxon>Eukaryota</taxon>
        <taxon>Fungi</taxon>
        <taxon>Dikarya</taxon>
        <taxon>Ascomycota</taxon>
        <taxon>Pezizomycotina</taxon>
        <taxon>Dothideomycetes</taxon>
        <taxon>Pleosporomycetidae</taxon>
        <taxon>Pleosporales</taxon>
        <taxon>Massarineae</taxon>
        <taxon>Periconiaceae</taxon>
        <taxon>Periconia</taxon>
    </lineage>
</organism>
<feature type="region of interest" description="Disordered" evidence="1">
    <location>
        <begin position="510"/>
        <end position="586"/>
    </location>
</feature>
<evidence type="ECO:0000313" key="2">
    <source>
        <dbReference type="EMBL" id="PVH99023.1"/>
    </source>
</evidence>
<name>A0A2V1DN17_9PLEO</name>
<accession>A0A2V1DN17</accession>
<sequence>MYTLLAREFTPQFLVPFTNYRDACLLKPRFPSQDDHPQHSTPRLVDLLPAIRREVEGRAAKLRPLDSAADESTHTVRLFSSWIRRLVREEGGWYYARWEEGSAGLDGIDMEGIVCAELGVLFEYLKARYRSYGRRKNVSNKEGGREGEEEEEDEEEATVGLIEDLSPSAIRRAILSAARSWRGEESEDDEEDKIAKRKEEAEDDSSDDFEPNSSDSESEEEYNCDIDKEGESPPSRLIRLKDRRLKALDRQLEEMREELGKPMRNYALSKVDVKHYDELFERYHSTWKQRTQVAAVPLETVYVRERGVPAPPPPQVCHERQQGNGISDAEFNRDVFMDRPEGIPYPYKNDQQMFLNDPNTKKQVEKYGEPYLYMPCRRPPYHFYTPTVSGLKAHDPHDPLLPPKGVYKPEVPMFTVTNGKHSVPFGPYRPNVPAPQVPNANNLAASLQEHIDFLADIPATNPANANDPMPPPQGFTNPNVPINPLLAGQNYYADNAPIIPAYHPNRINSWSNAPRAPHQNTPTPLPAQNPNPNFATPTSDPEFGAPWSLYPPAPPPPPSRPPPPAAASTKPTLPPPPPKPSSPLPLIDSQLQYQELVSRASFENRPQRHFRPVQPSLPPPTKPLRDVLRGATLKAAPRVLYSLSSGSEEDASSCSVEEGRASPTPELGKHVFPSPDPHENVFLPPVSEKKAFSSPAPHKNELVEQKGISGKKRPYPFDNNDDHDHDKEGGEGEGDSTSPSPYPQSHAVDRVRAKIPGWEVDGERCGEGWVVVCWK</sequence>
<feature type="compositionally biased region" description="Basic and acidic residues" evidence="1">
    <location>
        <begin position="720"/>
        <end position="730"/>
    </location>
</feature>
<dbReference type="Proteomes" id="UP000244855">
    <property type="component" value="Unassembled WGS sequence"/>
</dbReference>
<feature type="compositionally biased region" description="Pro residues" evidence="1">
    <location>
        <begin position="572"/>
        <end position="583"/>
    </location>
</feature>
<feature type="compositionally biased region" description="Acidic residues" evidence="1">
    <location>
        <begin position="147"/>
        <end position="157"/>
    </location>
</feature>
<feature type="compositionally biased region" description="Acidic residues" evidence="1">
    <location>
        <begin position="201"/>
        <end position="224"/>
    </location>
</feature>
<feature type="compositionally biased region" description="Polar residues" evidence="1">
    <location>
        <begin position="510"/>
        <end position="522"/>
    </location>
</feature>
<feature type="compositionally biased region" description="Polar residues" evidence="1">
    <location>
        <begin position="530"/>
        <end position="539"/>
    </location>
</feature>
<evidence type="ECO:0000256" key="1">
    <source>
        <dbReference type="SAM" id="MobiDB-lite"/>
    </source>
</evidence>
<evidence type="ECO:0000313" key="3">
    <source>
        <dbReference type="Proteomes" id="UP000244855"/>
    </source>
</evidence>
<keyword evidence="3" id="KW-1185">Reference proteome</keyword>
<dbReference type="EMBL" id="KZ805401">
    <property type="protein sequence ID" value="PVH99023.1"/>
    <property type="molecule type" value="Genomic_DNA"/>
</dbReference>
<feature type="compositionally biased region" description="Pro residues" evidence="1">
    <location>
        <begin position="549"/>
        <end position="565"/>
    </location>
</feature>
<proteinExistence type="predicted"/>
<feature type="region of interest" description="Disordered" evidence="1">
    <location>
        <begin position="181"/>
        <end position="236"/>
    </location>
</feature>
<dbReference type="AlphaFoldDB" id="A0A2V1DN17"/>
<reference evidence="2 3" key="1">
    <citation type="journal article" date="2018" name="Sci. Rep.">
        <title>Comparative genomics provides insights into the lifestyle and reveals functional heterogeneity of dark septate endophytic fungi.</title>
        <authorList>
            <person name="Knapp D.G."/>
            <person name="Nemeth J.B."/>
            <person name="Barry K."/>
            <person name="Hainaut M."/>
            <person name="Henrissat B."/>
            <person name="Johnson J."/>
            <person name="Kuo A."/>
            <person name="Lim J.H.P."/>
            <person name="Lipzen A."/>
            <person name="Nolan M."/>
            <person name="Ohm R.A."/>
            <person name="Tamas L."/>
            <person name="Grigoriev I.V."/>
            <person name="Spatafora J.W."/>
            <person name="Nagy L.G."/>
            <person name="Kovacs G.M."/>
        </authorList>
    </citation>
    <scope>NUCLEOTIDE SEQUENCE [LARGE SCALE GENOMIC DNA]</scope>
    <source>
        <strain evidence="2 3">DSE2036</strain>
    </source>
</reference>
<feature type="region of interest" description="Disordered" evidence="1">
    <location>
        <begin position="602"/>
        <end position="630"/>
    </location>
</feature>
<feature type="region of interest" description="Disordered" evidence="1">
    <location>
        <begin position="136"/>
        <end position="162"/>
    </location>
</feature>
<dbReference type="OrthoDB" id="3800783at2759"/>
<protein>
    <submittedName>
        <fullName evidence="2">Uncharacterized protein</fullName>
    </submittedName>
</protein>
<gene>
    <name evidence="2" type="ORF">DM02DRAFT_629775</name>
</gene>
<feature type="region of interest" description="Disordered" evidence="1">
    <location>
        <begin position="642"/>
        <end position="750"/>
    </location>
</feature>